<dbReference type="AlphaFoldDB" id="A0AA43TR93"/>
<feature type="domain" description="Dienelactone hydrolase" evidence="1">
    <location>
        <begin position="24"/>
        <end position="247"/>
    </location>
</feature>
<evidence type="ECO:0000313" key="2">
    <source>
        <dbReference type="EMBL" id="MDI1488476.1"/>
    </source>
</evidence>
<proteinExistence type="predicted"/>
<dbReference type="Proteomes" id="UP001161017">
    <property type="component" value="Unassembled WGS sequence"/>
</dbReference>
<comment type="caution">
    <text evidence="2">The sequence shown here is derived from an EMBL/GenBank/DDBJ whole genome shotgun (WGS) entry which is preliminary data.</text>
</comment>
<protein>
    <recommendedName>
        <fullName evidence="1">Dienelactone hydrolase domain-containing protein</fullName>
    </recommendedName>
</protein>
<dbReference type="SUPFAM" id="SSF53474">
    <property type="entry name" value="alpha/beta-Hydrolases"/>
    <property type="match status" value="1"/>
</dbReference>
<gene>
    <name evidence="2" type="ORF">OHK93_007751</name>
</gene>
<dbReference type="EMBL" id="JAPUFD010000007">
    <property type="protein sequence ID" value="MDI1488476.1"/>
    <property type="molecule type" value="Genomic_DNA"/>
</dbReference>
<dbReference type="PANTHER" id="PTHR17630">
    <property type="entry name" value="DIENELACTONE HYDROLASE"/>
    <property type="match status" value="1"/>
</dbReference>
<reference evidence="2" key="1">
    <citation type="journal article" date="2023" name="Genome Biol. Evol.">
        <title>First Whole Genome Sequence and Flow Cytometry Genome Size Data for the Lichen-Forming Fungus Ramalina farinacea (Ascomycota).</title>
        <authorList>
            <person name="Llewellyn T."/>
            <person name="Mian S."/>
            <person name="Hill R."/>
            <person name="Leitch I.J."/>
            <person name="Gaya E."/>
        </authorList>
    </citation>
    <scope>NUCLEOTIDE SEQUENCE</scope>
    <source>
        <strain evidence="2">LIQ254RAFAR</strain>
    </source>
</reference>
<organism evidence="2 3">
    <name type="scientific">Ramalina farinacea</name>
    <dbReference type="NCBI Taxonomy" id="258253"/>
    <lineage>
        <taxon>Eukaryota</taxon>
        <taxon>Fungi</taxon>
        <taxon>Dikarya</taxon>
        <taxon>Ascomycota</taxon>
        <taxon>Pezizomycotina</taxon>
        <taxon>Lecanoromycetes</taxon>
        <taxon>OSLEUM clade</taxon>
        <taxon>Lecanoromycetidae</taxon>
        <taxon>Lecanorales</taxon>
        <taxon>Lecanorineae</taxon>
        <taxon>Ramalinaceae</taxon>
        <taxon>Ramalina</taxon>
    </lineage>
</organism>
<dbReference type="InterPro" id="IPR029058">
    <property type="entry name" value="AB_hydrolase_fold"/>
</dbReference>
<accession>A0AA43TR93</accession>
<dbReference type="Pfam" id="PF01738">
    <property type="entry name" value="DLH"/>
    <property type="match status" value="1"/>
</dbReference>
<evidence type="ECO:0000259" key="1">
    <source>
        <dbReference type="Pfam" id="PF01738"/>
    </source>
</evidence>
<dbReference type="PANTHER" id="PTHR17630:SF105">
    <property type="entry name" value="DIENELACTONE HYDROLASE FAMILY PROTEIN (AFU_ORTHOLOGUE AFUA_4G08790)"/>
    <property type="match status" value="1"/>
</dbReference>
<dbReference type="Gene3D" id="3.40.50.1820">
    <property type="entry name" value="alpha/beta hydrolase"/>
    <property type="match status" value="1"/>
</dbReference>
<sequence length="255" mass="27647">MTTCCTGTTHKGAPKGRVETLHAFSTYIADPPDGEPKGIITIVPDAFGWDFVNNRLLADVYAERVGARVLLPDFMDGALPGIKCMSSMAPWMIANRPAVSLPQVIRFLTELRKSTELPVGLAGFCWGGKHVVVLAQGSHQLDGKPLCDVAFTAHPSNLTLPGDVEAVTLPLSISIGTDDFVLPMAGIKKIQTVFEKKNAVSENAGRVEIKTVEGARHGFACRADPEDETQAKQTKVAEDQAVEWFGNWFDKLRSK</sequence>
<dbReference type="GO" id="GO:0016787">
    <property type="term" value="F:hydrolase activity"/>
    <property type="evidence" value="ECO:0007669"/>
    <property type="project" value="InterPro"/>
</dbReference>
<name>A0AA43TR93_9LECA</name>
<keyword evidence="3" id="KW-1185">Reference proteome</keyword>
<dbReference type="InterPro" id="IPR002925">
    <property type="entry name" value="Dienelactn_hydro"/>
</dbReference>
<evidence type="ECO:0000313" key="3">
    <source>
        <dbReference type="Proteomes" id="UP001161017"/>
    </source>
</evidence>